<dbReference type="Pfam" id="PF12974">
    <property type="entry name" value="Phosphonate-bd"/>
    <property type="match status" value="1"/>
</dbReference>
<dbReference type="PANTHER" id="PTHR35841:SF1">
    <property type="entry name" value="PHOSPHONATES-BINDING PERIPLASMIC PROTEIN"/>
    <property type="match status" value="1"/>
</dbReference>
<dbReference type="CDD" id="cd01071">
    <property type="entry name" value="PBP2_PhnD_like"/>
    <property type="match status" value="1"/>
</dbReference>
<dbReference type="SUPFAM" id="SSF53850">
    <property type="entry name" value="Periplasmic binding protein-like II"/>
    <property type="match status" value="1"/>
</dbReference>
<dbReference type="GO" id="GO:0043190">
    <property type="term" value="C:ATP-binding cassette (ABC) transporter complex"/>
    <property type="evidence" value="ECO:0007669"/>
    <property type="project" value="InterPro"/>
</dbReference>
<dbReference type="AlphaFoldDB" id="E6TXT5"/>
<comment type="similarity">
    <text evidence="1">Belongs to the phosphate/phosphite/phosphonate binding protein family.</text>
</comment>
<dbReference type="eggNOG" id="COG3221">
    <property type="taxonomic scope" value="Bacteria"/>
</dbReference>
<feature type="region of interest" description="Disordered" evidence="5">
    <location>
        <begin position="23"/>
        <end position="46"/>
    </location>
</feature>
<keyword evidence="2 6" id="KW-0732">Signal</keyword>
<dbReference type="GO" id="GO:0055085">
    <property type="term" value="P:transmembrane transport"/>
    <property type="evidence" value="ECO:0007669"/>
    <property type="project" value="InterPro"/>
</dbReference>
<sequence length="315" mass="35062" precursor="true">MKKQLTLTALIALTTVFTACGTVDEEPVPGEDTTDMEDTTEDSATDDIEMPDELIMGFVPSQDSDKIADTAAPLADRLSEELGIPVDGRVMTNFTGLIEAMGNNQVQIGFLNPFGYVLATDRYDNIDVILKSIRNGEDSYRAQYTVRADSDIESIEDLEGRVWAFADIASTSGFLFPAAQLMNDYGVEDVNTHFSELIQAGSHDNAMLQLLEGNADVVTSFEDARDTIADDYPEVYDELVQLDFTDPIPNDTISVDTTLPQELIDQIEEIFLSFNDDEEMIGIMQEVYTWTGIAEAEDSDYDIVRDVHRLFPEHF</sequence>
<evidence type="ECO:0000256" key="5">
    <source>
        <dbReference type="SAM" id="MobiDB-lite"/>
    </source>
</evidence>
<dbReference type="OrthoDB" id="9776786at2"/>
<evidence type="ECO:0000259" key="7">
    <source>
        <dbReference type="SMART" id="SM00062"/>
    </source>
</evidence>
<dbReference type="InterPro" id="IPR005770">
    <property type="entry name" value="PhnD"/>
</dbReference>
<evidence type="ECO:0000256" key="6">
    <source>
        <dbReference type="SAM" id="SignalP"/>
    </source>
</evidence>
<feature type="signal peptide" evidence="6">
    <location>
        <begin position="1"/>
        <end position="19"/>
    </location>
</feature>
<organism evidence="8 9">
    <name type="scientific">Evansella cellulosilytica (strain ATCC 21833 / DSM 2522 / FERM P-1141 / JCM 9156 / N-4)</name>
    <name type="common">Bacillus cellulosilyticus</name>
    <dbReference type="NCBI Taxonomy" id="649639"/>
    <lineage>
        <taxon>Bacteria</taxon>
        <taxon>Bacillati</taxon>
        <taxon>Bacillota</taxon>
        <taxon>Bacilli</taxon>
        <taxon>Bacillales</taxon>
        <taxon>Bacillaceae</taxon>
        <taxon>Evansella</taxon>
    </lineage>
</organism>
<dbReference type="KEGG" id="bco:Bcell_1748"/>
<evidence type="ECO:0000256" key="1">
    <source>
        <dbReference type="ARBA" id="ARBA00007162"/>
    </source>
</evidence>
<evidence type="ECO:0000256" key="4">
    <source>
        <dbReference type="ARBA" id="ARBA00023288"/>
    </source>
</evidence>
<proteinExistence type="inferred from homology"/>
<dbReference type="Proteomes" id="UP000001401">
    <property type="component" value="Chromosome"/>
</dbReference>
<reference evidence="8 9" key="1">
    <citation type="submission" date="2010-12" db="EMBL/GenBank/DDBJ databases">
        <title>Complete sequence of Bacillus cellulosilyticus DSM 2522.</title>
        <authorList>
            <consortium name="US DOE Joint Genome Institute"/>
            <person name="Lucas S."/>
            <person name="Copeland A."/>
            <person name="Lapidus A."/>
            <person name="Cheng J.-F."/>
            <person name="Bruce D."/>
            <person name="Goodwin L."/>
            <person name="Pitluck S."/>
            <person name="Chertkov O."/>
            <person name="Detter J.C."/>
            <person name="Han C."/>
            <person name="Tapia R."/>
            <person name="Land M."/>
            <person name="Hauser L."/>
            <person name="Jeffries C."/>
            <person name="Kyrpides N."/>
            <person name="Ivanova N."/>
            <person name="Mikhailova N."/>
            <person name="Brumm P."/>
            <person name="Mead D."/>
            <person name="Woyke T."/>
        </authorList>
    </citation>
    <scope>NUCLEOTIDE SEQUENCE [LARGE SCALE GENOMIC DNA]</scope>
    <source>
        <strain evidence="9">ATCC 21833 / DSM 2522 / FERM P-1141 / JCM 9156 / N-4</strain>
    </source>
</reference>
<dbReference type="STRING" id="649639.Bcell_1748"/>
<evidence type="ECO:0000313" key="9">
    <source>
        <dbReference type="Proteomes" id="UP000001401"/>
    </source>
</evidence>
<feature type="domain" description="Solute-binding protein family 3/N-terminal" evidence="7">
    <location>
        <begin position="53"/>
        <end position="291"/>
    </location>
</feature>
<dbReference type="EMBL" id="CP002394">
    <property type="protein sequence ID" value="ADU30011.1"/>
    <property type="molecule type" value="Genomic_DNA"/>
</dbReference>
<evidence type="ECO:0000256" key="2">
    <source>
        <dbReference type="ARBA" id="ARBA00022729"/>
    </source>
</evidence>
<gene>
    <name evidence="8" type="ordered locus">Bcell_1748</name>
</gene>
<keyword evidence="9" id="KW-1185">Reference proteome</keyword>
<dbReference type="PROSITE" id="PS51257">
    <property type="entry name" value="PROKAR_LIPOPROTEIN"/>
    <property type="match status" value="1"/>
</dbReference>
<accession>E6TXT5</accession>
<name>E6TXT5_EVAC2</name>
<dbReference type="Gene3D" id="3.40.190.10">
    <property type="entry name" value="Periplasmic binding protein-like II"/>
    <property type="match status" value="2"/>
</dbReference>
<dbReference type="InterPro" id="IPR001638">
    <property type="entry name" value="Solute-binding_3/MltF_N"/>
</dbReference>
<dbReference type="RefSeq" id="WP_013488348.1">
    <property type="nucleotide sequence ID" value="NC_014829.1"/>
</dbReference>
<dbReference type="PANTHER" id="PTHR35841">
    <property type="entry name" value="PHOSPHONATES-BINDING PERIPLASMIC PROTEIN"/>
    <property type="match status" value="1"/>
</dbReference>
<evidence type="ECO:0000256" key="3">
    <source>
        <dbReference type="ARBA" id="ARBA00023139"/>
    </source>
</evidence>
<keyword evidence="3" id="KW-0564">Palmitate</keyword>
<evidence type="ECO:0000313" key="8">
    <source>
        <dbReference type="EMBL" id="ADU30011.1"/>
    </source>
</evidence>
<dbReference type="SMART" id="SM00062">
    <property type="entry name" value="PBPb"/>
    <property type="match status" value="1"/>
</dbReference>
<dbReference type="HOGENOM" id="CLU_051472_6_4_9"/>
<feature type="chain" id="PRO_5039549466" evidence="6">
    <location>
        <begin position="20"/>
        <end position="315"/>
    </location>
</feature>
<protein>
    <submittedName>
        <fullName evidence="8">Phosphonate ABC transporter, periplasmic phosphonate-binding protein</fullName>
    </submittedName>
</protein>
<dbReference type="NCBIfam" id="TIGR01098">
    <property type="entry name" value="3A0109s03R"/>
    <property type="match status" value="1"/>
</dbReference>
<keyword evidence="4" id="KW-0449">Lipoprotein</keyword>